<dbReference type="EMBL" id="LO017727">
    <property type="protein sequence ID" value="CRH06555.1"/>
    <property type="molecule type" value="Genomic_DNA"/>
</dbReference>
<evidence type="ECO:0000313" key="1">
    <source>
        <dbReference type="EMBL" id="CRH06555.1"/>
    </source>
</evidence>
<proteinExistence type="predicted"/>
<name>A0A1S7LHZ5_MAGMO</name>
<accession>A0A1S7LHZ5</accession>
<dbReference type="AlphaFoldDB" id="A0A1S7LHZ5"/>
<gene>
    <name evidence="1" type="ORF">MAGMO_2396</name>
</gene>
<reference evidence="1" key="1">
    <citation type="submission" date="2015-04" db="EMBL/GenBank/DDBJ databases">
        <authorList>
            <person name="Syromyatnikov M.Y."/>
            <person name="Popov V.N."/>
        </authorList>
    </citation>
    <scope>NUCLEOTIDE SEQUENCE</scope>
    <source>
        <strain evidence="1">MO-1</strain>
    </source>
</reference>
<organism evidence="1">
    <name type="scientific">Magnetococcus massalia (strain MO-1)</name>
    <dbReference type="NCBI Taxonomy" id="451514"/>
    <lineage>
        <taxon>Bacteria</taxon>
        <taxon>Pseudomonadati</taxon>
        <taxon>Pseudomonadota</taxon>
        <taxon>Magnetococcia</taxon>
        <taxon>Magnetococcales</taxon>
        <taxon>Magnetococcaceae</taxon>
        <taxon>Magnetococcus</taxon>
    </lineage>
</organism>
<protein>
    <submittedName>
        <fullName evidence="1">Uncharacterized protein</fullName>
    </submittedName>
</protein>
<sequence length="320" mass="34797">MFAKYTSALGADRANVVADIATILTGETNPANLSPDCVQAATEITATGSPAGWAMHDAAAGSYAKVIKAPFADAPSSYKFLEINLGISSSYLYLNGYEDWNATTHIGTNRLTGSNMDSHQQYSKVSTYEVTWYISASARHCVILTYHGTTKKGSHSSYGAGPTGVFERTRAMPWDTVTAGYPPWIWANVGTMLTNENVTHGCYSSRIKRADGSEVTRQAQYWGSIGIPYQNWDSTSATYTPRGASHFIKDDAGNNLIPLLPIYIYDFANAGFIMGEISSLCDLWVPPCAMLNSLDEMTYNGNPYIYLGCDSGQGILVRKD</sequence>